<dbReference type="InterPro" id="IPR016181">
    <property type="entry name" value="Acyl_CoA_acyltransferase"/>
</dbReference>
<dbReference type="Pfam" id="PF00583">
    <property type="entry name" value="Acetyltransf_1"/>
    <property type="match status" value="1"/>
</dbReference>
<keyword evidence="3" id="KW-1185">Reference proteome</keyword>
<dbReference type="RefSeq" id="WP_119454507.1">
    <property type="nucleotide sequence ID" value="NZ_QWGA01000007.1"/>
</dbReference>
<dbReference type="AlphaFoldDB" id="A0A399RH29"/>
<sequence>MPADLTGITIRAATTGDAAALEELGRRTFVEKFGHIYSKADLEAYLEDSHTRTIYAHMIDSPDFLVRVAALPDGTLGAYLVCSPLELPADDAEEGAVELMRVYVDAPLQGRGLGSHFIEEAIDWAKISQAPELYLSVFSENDGARRLYERIGFEKVGEFDFPVGDHRDLEFLMRLKLE</sequence>
<dbReference type="PROSITE" id="PS51186">
    <property type="entry name" value="GNAT"/>
    <property type="match status" value="1"/>
</dbReference>
<evidence type="ECO:0000259" key="1">
    <source>
        <dbReference type="PROSITE" id="PS51186"/>
    </source>
</evidence>
<proteinExistence type="predicted"/>
<keyword evidence="2" id="KW-0808">Transferase</keyword>
<reference evidence="2 3" key="1">
    <citation type="submission" date="2018-08" db="EMBL/GenBank/DDBJ databases">
        <title>Henriciella mobilis sp. nov., isolated from seawater.</title>
        <authorList>
            <person name="Cheng H."/>
            <person name="Wu Y.-H."/>
            <person name="Xu X.-W."/>
            <person name="Guo L.-L."/>
        </authorList>
    </citation>
    <scope>NUCLEOTIDE SEQUENCE [LARGE SCALE GENOMIC DNA]</scope>
    <source>
        <strain evidence="2 3">CCUG67844</strain>
    </source>
</reference>
<organism evidence="2 3">
    <name type="scientific">Henriciella algicola</name>
    <dbReference type="NCBI Taxonomy" id="1608422"/>
    <lineage>
        <taxon>Bacteria</taxon>
        <taxon>Pseudomonadati</taxon>
        <taxon>Pseudomonadota</taxon>
        <taxon>Alphaproteobacteria</taxon>
        <taxon>Hyphomonadales</taxon>
        <taxon>Hyphomonadaceae</taxon>
        <taxon>Henriciella</taxon>
    </lineage>
</organism>
<comment type="caution">
    <text evidence="2">The sequence shown here is derived from an EMBL/GenBank/DDBJ whole genome shotgun (WGS) entry which is preliminary data.</text>
</comment>
<dbReference type="OrthoDB" id="9797417at2"/>
<dbReference type="InterPro" id="IPR000182">
    <property type="entry name" value="GNAT_dom"/>
</dbReference>
<dbReference type="GO" id="GO:0016747">
    <property type="term" value="F:acyltransferase activity, transferring groups other than amino-acyl groups"/>
    <property type="evidence" value="ECO:0007669"/>
    <property type="project" value="InterPro"/>
</dbReference>
<dbReference type="CDD" id="cd04301">
    <property type="entry name" value="NAT_SF"/>
    <property type="match status" value="1"/>
</dbReference>
<dbReference type="SUPFAM" id="SSF55729">
    <property type="entry name" value="Acyl-CoA N-acyltransferases (Nat)"/>
    <property type="match status" value="1"/>
</dbReference>
<gene>
    <name evidence="2" type="ORF">D1222_12090</name>
</gene>
<evidence type="ECO:0000313" key="2">
    <source>
        <dbReference type="EMBL" id="RIJ29092.1"/>
    </source>
</evidence>
<dbReference type="Gene3D" id="3.40.630.30">
    <property type="match status" value="1"/>
</dbReference>
<dbReference type="Proteomes" id="UP000265845">
    <property type="component" value="Unassembled WGS sequence"/>
</dbReference>
<protein>
    <submittedName>
        <fullName evidence="2">GNAT family N-acetyltransferase</fullName>
    </submittedName>
</protein>
<dbReference type="PANTHER" id="PTHR43072">
    <property type="entry name" value="N-ACETYLTRANSFERASE"/>
    <property type="match status" value="1"/>
</dbReference>
<dbReference type="EMBL" id="QWGA01000007">
    <property type="protein sequence ID" value="RIJ29092.1"/>
    <property type="molecule type" value="Genomic_DNA"/>
</dbReference>
<evidence type="ECO:0000313" key="3">
    <source>
        <dbReference type="Proteomes" id="UP000265845"/>
    </source>
</evidence>
<accession>A0A399RH29</accession>
<name>A0A399RH29_9PROT</name>
<feature type="domain" description="N-acetyltransferase" evidence="1">
    <location>
        <begin position="8"/>
        <end position="178"/>
    </location>
</feature>